<feature type="coiled-coil region" evidence="1">
    <location>
        <begin position="879"/>
        <end position="913"/>
    </location>
</feature>
<accession>A0ABW0EVD9</accession>
<feature type="region of interest" description="Disordered" evidence="2">
    <location>
        <begin position="193"/>
        <end position="214"/>
    </location>
</feature>
<evidence type="ECO:0000313" key="4">
    <source>
        <dbReference type="Proteomes" id="UP001596157"/>
    </source>
</evidence>
<keyword evidence="1" id="KW-0175">Coiled coil</keyword>
<evidence type="ECO:0000313" key="3">
    <source>
        <dbReference type="EMBL" id="MFC5291282.1"/>
    </source>
</evidence>
<keyword evidence="4" id="KW-1185">Reference proteome</keyword>
<comment type="caution">
    <text evidence="3">The sequence shown here is derived from an EMBL/GenBank/DDBJ whole genome shotgun (WGS) entry which is preliminary data.</text>
</comment>
<evidence type="ECO:0000256" key="2">
    <source>
        <dbReference type="SAM" id="MobiDB-lite"/>
    </source>
</evidence>
<proteinExistence type="predicted"/>
<organism evidence="3 4">
    <name type="scientific">Actinokineospora guangxiensis</name>
    <dbReference type="NCBI Taxonomy" id="1490288"/>
    <lineage>
        <taxon>Bacteria</taxon>
        <taxon>Bacillati</taxon>
        <taxon>Actinomycetota</taxon>
        <taxon>Actinomycetes</taxon>
        <taxon>Pseudonocardiales</taxon>
        <taxon>Pseudonocardiaceae</taxon>
        <taxon>Actinokineospora</taxon>
    </lineage>
</organism>
<dbReference type="RefSeq" id="WP_378251196.1">
    <property type="nucleotide sequence ID" value="NZ_JBHSKF010000025.1"/>
</dbReference>
<dbReference type="EMBL" id="JBHSKF010000025">
    <property type="protein sequence ID" value="MFC5291282.1"/>
    <property type="molecule type" value="Genomic_DNA"/>
</dbReference>
<evidence type="ECO:0000256" key="1">
    <source>
        <dbReference type="SAM" id="Coils"/>
    </source>
</evidence>
<name>A0ABW0EVD9_9PSEU</name>
<sequence>MPAVDIPTKYPWLRTDPGTLSGEPPSKVSGIIASNWEQVFGEWLRGTTGGQPNWQSIDANSDENGVIAQYVRLGFPSTTDEERAALVAKFQGAYGSFRFDIANIQRSVADRAKEIKAAAKAANQPVPSDRDARKKAGHEVAKTVMRAQLKAQSNRLGDINVALVANLQLKTFQTSALQQFKIAINSLDEAKWDEVPEDPAEDSAKPGRKPSPEKAVAMAALRDAGTAMFAAYGRVSAVIAQIARLDGAAIPEGTDTELAEAMMEFGQAIAAMSRSIGEASRLFGKWIKRTTRAFIKENFAAIHPGIATGFFAMRTLLALASSVGSAFPEFGGVVLSAASAAEGQVENCIIFFMAWEGGKDTETQKKYALREFEVSKEYKDKLLVKSVEYKKKFDDAVASVTTDIVAKGVGVVTDKMKAMASAGLGTGRTEDLTRIASDGYEFLGPMIDFGKEMAGVPSVDPVSMLTDTTPVLGLAKNGMDTFFGVAELYVAYHSELVDRADVTAEDRARIEALIDAPPQNESYVLFALGKEVELIKPVGFPRTQVRSGGVLFTVNMEDLSVTISDPSMFNDEIRGYAQKWAKNPPNDNNGLRYMGVLYIPDWSTFQLDPAEQKKSPFRATVNAVHPANRGDEDCALVVAVDLDFNEVAILSSSYVPVPSGLDDTIEYNANPPKGKPAHPLTSDVVKMHFAGKSVAFNGVDYILGQEGAVVIDHPDDWSLIGFTMEGTAADGSRSLLELDYTPGLALRAFKATPLPGAAADLAAFDALIAANEAQQNTPMAQFKHAGAMAAKTIGDEAAAKQAYSEVAKAEKAAPEQLKHAERALGRAVKDAAKAATEVTRTKTVAADAKARADAAPTKTALADAKVRADVAVGQAVARKAEADAEVQTRTEERDHAQAEIPRLKAEVDAKKKALDVATAAKLAADTDLKAKRKAAGVPEQKTGLKTTFAALRG</sequence>
<dbReference type="Proteomes" id="UP001596157">
    <property type="component" value="Unassembled WGS sequence"/>
</dbReference>
<protein>
    <submittedName>
        <fullName evidence="3">Cell envelope integrity protein TolA</fullName>
    </submittedName>
</protein>
<reference evidence="4" key="1">
    <citation type="journal article" date="2019" name="Int. J. Syst. Evol. Microbiol.">
        <title>The Global Catalogue of Microorganisms (GCM) 10K type strain sequencing project: providing services to taxonomists for standard genome sequencing and annotation.</title>
        <authorList>
            <consortium name="The Broad Institute Genomics Platform"/>
            <consortium name="The Broad Institute Genome Sequencing Center for Infectious Disease"/>
            <person name="Wu L."/>
            <person name="Ma J."/>
        </authorList>
    </citation>
    <scope>NUCLEOTIDE SEQUENCE [LARGE SCALE GENOMIC DNA]</scope>
    <source>
        <strain evidence="4">CCUG 59778</strain>
    </source>
</reference>
<gene>
    <name evidence="3" type="ORF">ACFPM7_29890</name>
</gene>